<keyword evidence="1" id="KW-0315">Glutamine amidotransferase</keyword>
<accession>A0A4P9W047</accession>
<gene>
    <name evidence="2" type="ORF">BDK51DRAFT_47962</name>
</gene>
<dbReference type="SUPFAM" id="SSF52317">
    <property type="entry name" value="Class I glutamine amidotransferase-like"/>
    <property type="match status" value="1"/>
</dbReference>
<dbReference type="Gene3D" id="3.40.50.880">
    <property type="match status" value="1"/>
</dbReference>
<dbReference type="PANTHER" id="PTHR42701">
    <property type="entry name" value="IMIDAZOLE GLYCEROL PHOSPHATE SYNTHASE SUBUNIT HISH"/>
    <property type="match status" value="1"/>
</dbReference>
<dbReference type="GO" id="GO:0000105">
    <property type="term" value="P:L-histidine biosynthetic process"/>
    <property type="evidence" value="ECO:0007669"/>
    <property type="project" value="UniProtKB-UniPathway"/>
</dbReference>
<dbReference type="AlphaFoldDB" id="A0A4P9W047"/>
<dbReference type="OrthoDB" id="10254903at2759"/>
<evidence type="ECO:0000313" key="2">
    <source>
        <dbReference type="EMBL" id="RKO85479.1"/>
    </source>
</evidence>
<reference evidence="3" key="1">
    <citation type="journal article" date="2018" name="Nat. Microbiol.">
        <title>Leveraging single-cell genomics to expand the fungal tree of life.</title>
        <authorList>
            <person name="Ahrendt S.R."/>
            <person name="Quandt C.A."/>
            <person name="Ciobanu D."/>
            <person name="Clum A."/>
            <person name="Salamov A."/>
            <person name="Andreopoulos B."/>
            <person name="Cheng J.F."/>
            <person name="Woyke T."/>
            <person name="Pelin A."/>
            <person name="Henrissat B."/>
            <person name="Reynolds N.K."/>
            <person name="Benny G.L."/>
            <person name="Smith M.E."/>
            <person name="James T.Y."/>
            <person name="Grigoriev I.V."/>
        </authorList>
    </citation>
    <scope>NUCLEOTIDE SEQUENCE [LARGE SCALE GENOMIC DNA]</scope>
</reference>
<dbReference type="InterPro" id="IPR029062">
    <property type="entry name" value="Class_I_gatase-like"/>
</dbReference>
<protein>
    <submittedName>
        <fullName evidence="2">Uncharacterized protein</fullName>
    </submittedName>
</protein>
<dbReference type="Proteomes" id="UP000269721">
    <property type="component" value="Unassembled WGS sequence"/>
</dbReference>
<sequence>MDRLREKGYDAPLRAYLASNRPFMGICVGLQCLFTGSDESPNVAGLGLIPSRVEAFSSSSKAVPHMGWNAASVASSSSSPHARINHDGLSARYYF</sequence>
<dbReference type="EMBL" id="KZ999035">
    <property type="protein sequence ID" value="RKO85479.1"/>
    <property type="molecule type" value="Genomic_DNA"/>
</dbReference>
<proteinExistence type="predicted"/>
<dbReference type="PANTHER" id="PTHR42701:SF1">
    <property type="entry name" value="IMIDAZOLE GLYCEROL PHOSPHATE SYNTHASE SUBUNIT HISH"/>
    <property type="match status" value="1"/>
</dbReference>
<feature type="non-terminal residue" evidence="2">
    <location>
        <position position="95"/>
    </location>
</feature>
<organism evidence="2 3">
    <name type="scientific">Blyttiomyces helicus</name>
    <dbReference type="NCBI Taxonomy" id="388810"/>
    <lineage>
        <taxon>Eukaryota</taxon>
        <taxon>Fungi</taxon>
        <taxon>Fungi incertae sedis</taxon>
        <taxon>Chytridiomycota</taxon>
        <taxon>Chytridiomycota incertae sedis</taxon>
        <taxon>Chytridiomycetes</taxon>
        <taxon>Chytridiomycetes incertae sedis</taxon>
        <taxon>Blyttiomyces</taxon>
    </lineage>
</organism>
<evidence type="ECO:0000256" key="1">
    <source>
        <dbReference type="ARBA" id="ARBA00022962"/>
    </source>
</evidence>
<name>A0A4P9W047_9FUNG</name>
<evidence type="ECO:0000313" key="3">
    <source>
        <dbReference type="Proteomes" id="UP000269721"/>
    </source>
</evidence>
<dbReference type="GO" id="GO:0000107">
    <property type="term" value="F:imidazoleglycerol-phosphate synthase activity"/>
    <property type="evidence" value="ECO:0007669"/>
    <property type="project" value="TreeGrafter"/>
</dbReference>
<dbReference type="UniPathway" id="UPA00031">
    <property type="reaction ID" value="UER00010"/>
</dbReference>
<keyword evidence="3" id="KW-1185">Reference proteome</keyword>
<dbReference type="InterPro" id="IPR010139">
    <property type="entry name" value="Imidazole-glycPsynth_HisH"/>
</dbReference>